<feature type="region of interest" description="Disordered" evidence="1">
    <location>
        <begin position="44"/>
        <end position="69"/>
    </location>
</feature>
<evidence type="ECO:0000256" key="2">
    <source>
        <dbReference type="SAM" id="Phobius"/>
    </source>
</evidence>
<protein>
    <submittedName>
        <fullName evidence="3">Uncharacterized protein</fullName>
    </submittedName>
</protein>
<comment type="caution">
    <text evidence="3">The sequence shown here is derived from an EMBL/GenBank/DDBJ whole genome shotgun (WGS) entry which is preliminary data.</text>
</comment>
<dbReference type="AlphaFoldDB" id="A0AAP0NIZ9"/>
<evidence type="ECO:0000256" key="1">
    <source>
        <dbReference type="SAM" id="MobiDB-lite"/>
    </source>
</evidence>
<keyword evidence="4" id="KW-1185">Reference proteome</keyword>
<feature type="transmembrane region" description="Helical" evidence="2">
    <location>
        <begin position="99"/>
        <end position="125"/>
    </location>
</feature>
<evidence type="ECO:0000313" key="3">
    <source>
        <dbReference type="EMBL" id="KAK9272737.1"/>
    </source>
</evidence>
<keyword evidence="2" id="KW-1133">Transmembrane helix</keyword>
<sequence length="177" mass="20241">MEMAPSIQADRLHRFSSFQDGDEKAVETDSLLYKVSMNTNITSNQQRRRRVGSGKAPPPSSPRRQQSLSRDIGHAAAETYLITWLSFKLLRYLGLGYRWITRFIALACYAMLLMPGFLQVAYYYYFSSQVRRSIVYGDQPRNRLDLYLPTNSNGPKPVVAFILEEHGLLGTKHGVLF</sequence>
<proteinExistence type="predicted"/>
<keyword evidence="2" id="KW-0812">Transmembrane</keyword>
<organism evidence="3 4">
    <name type="scientific">Liquidambar formosana</name>
    <name type="common">Formosan gum</name>
    <dbReference type="NCBI Taxonomy" id="63359"/>
    <lineage>
        <taxon>Eukaryota</taxon>
        <taxon>Viridiplantae</taxon>
        <taxon>Streptophyta</taxon>
        <taxon>Embryophyta</taxon>
        <taxon>Tracheophyta</taxon>
        <taxon>Spermatophyta</taxon>
        <taxon>Magnoliopsida</taxon>
        <taxon>eudicotyledons</taxon>
        <taxon>Gunneridae</taxon>
        <taxon>Pentapetalae</taxon>
        <taxon>Saxifragales</taxon>
        <taxon>Altingiaceae</taxon>
        <taxon>Liquidambar</taxon>
    </lineage>
</organism>
<accession>A0AAP0NIZ9</accession>
<name>A0AAP0NIZ9_LIQFO</name>
<dbReference type="EMBL" id="JBBPBK010000013">
    <property type="protein sequence ID" value="KAK9272737.1"/>
    <property type="molecule type" value="Genomic_DNA"/>
</dbReference>
<reference evidence="3 4" key="1">
    <citation type="journal article" date="2024" name="Plant J.">
        <title>Genome sequences and population genomics reveal climatic adaptation and genomic divergence between two closely related sweetgum species.</title>
        <authorList>
            <person name="Xu W.Q."/>
            <person name="Ren C.Q."/>
            <person name="Zhang X.Y."/>
            <person name="Comes H.P."/>
            <person name="Liu X.H."/>
            <person name="Li Y.G."/>
            <person name="Kettle C.J."/>
            <person name="Jalonen R."/>
            <person name="Gaisberger H."/>
            <person name="Ma Y.Z."/>
            <person name="Qiu Y.X."/>
        </authorList>
    </citation>
    <scope>NUCLEOTIDE SEQUENCE [LARGE SCALE GENOMIC DNA]</scope>
    <source>
        <strain evidence="3">Hangzhou</strain>
    </source>
</reference>
<dbReference type="Proteomes" id="UP001415857">
    <property type="component" value="Unassembled WGS sequence"/>
</dbReference>
<evidence type="ECO:0000313" key="4">
    <source>
        <dbReference type="Proteomes" id="UP001415857"/>
    </source>
</evidence>
<gene>
    <name evidence="3" type="ORF">L1049_003114</name>
</gene>
<keyword evidence="2" id="KW-0472">Membrane</keyword>